<feature type="compositionally biased region" description="Low complexity" evidence="4">
    <location>
        <begin position="423"/>
        <end position="439"/>
    </location>
</feature>
<feature type="region of interest" description="Disordered" evidence="4">
    <location>
        <begin position="35"/>
        <end position="57"/>
    </location>
</feature>
<dbReference type="Proteomes" id="UP000294933">
    <property type="component" value="Unassembled WGS sequence"/>
</dbReference>
<evidence type="ECO:0000313" key="7">
    <source>
        <dbReference type="Proteomes" id="UP000294933"/>
    </source>
</evidence>
<feature type="compositionally biased region" description="Basic and acidic residues" evidence="4">
    <location>
        <begin position="190"/>
        <end position="210"/>
    </location>
</feature>
<proteinExistence type="predicted"/>
<evidence type="ECO:0000256" key="1">
    <source>
        <dbReference type="ARBA" id="ARBA00023125"/>
    </source>
</evidence>
<dbReference type="GO" id="GO:0005634">
    <property type="term" value="C:nucleus"/>
    <property type="evidence" value="ECO:0007669"/>
    <property type="project" value="UniProtKB-UniRule"/>
</dbReference>
<keyword evidence="2 3" id="KW-0539">Nucleus</keyword>
<feature type="region of interest" description="Disordered" evidence="4">
    <location>
        <begin position="190"/>
        <end position="233"/>
    </location>
</feature>
<dbReference type="EMBL" id="ML170164">
    <property type="protein sequence ID" value="TDL25393.1"/>
    <property type="molecule type" value="Genomic_DNA"/>
</dbReference>
<dbReference type="SUPFAM" id="SSF47095">
    <property type="entry name" value="HMG-box"/>
    <property type="match status" value="1"/>
</dbReference>
<dbReference type="PANTHER" id="PTHR45789">
    <property type="entry name" value="FI18025P1"/>
    <property type="match status" value="1"/>
</dbReference>
<evidence type="ECO:0000256" key="2">
    <source>
        <dbReference type="ARBA" id="ARBA00023242"/>
    </source>
</evidence>
<dbReference type="CDD" id="cd01389">
    <property type="entry name" value="HMG-box_ROX1-like"/>
    <property type="match status" value="1"/>
</dbReference>
<accession>A0A4Y7QCJ1</accession>
<feature type="region of interest" description="Disordered" evidence="4">
    <location>
        <begin position="421"/>
        <end position="442"/>
    </location>
</feature>
<evidence type="ECO:0000259" key="5">
    <source>
        <dbReference type="PROSITE" id="PS50118"/>
    </source>
</evidence>
<feature type="DNA-binding region" description="HMG box" evidence="3">
    <location>
        <begin position="59"/>
        <end position="128"/>
    </location>
</feature>
<dbReference type="InterPro" id="IPR009071">
    <property type="entry name" value="HMG_box_dom"/>
</dbReference>
<dbReference type="STRING" id="50990.A0A4Y7QCJ1"/>
<evidence type="ECO:0000256" key="4">
    <source>
        <dbReference type="SAM" id="MobiDB-lite"/>
    </source>
</evidence>
<dbReference type="Pfam" id="PF00505">
    <property type="entry name" value="HMG_box"/>
    <property type="match status" value="1"/>
</dbReference>
<keyword evidence="7" id="KW-1185">Reference proteome</keyword>
<feature type="compositionally biased region" description="Low complexity" evidence="4">
    <location>
        <begin position="35"/>
        <end position="45"/>
    </location>
</feature>
<dbReference type="GO" id="GO:0000978">
    <property type="term" value="F:RNA polymerase II cis-regulatory region sequence-specific DNA binding"/>
    <property type="evidence" value="ECO:0007669"/>
    <property type="project" value="TreeGrafter"/>
</dbReference>
<dbReference type="AlphaFoldDB" id="A0A4Y7QCJ1"/>
<evidence type="ECO:0000256" key="3">
    <source>
        <dbReference type="PROSITE-ProRule" id="PRU00267"/>
    </source>
</evidence>
<feature type="domain" description="HMG box" evidence="5">
    <location>
        <begin position="59"/>
        <end position="128"/>
    </location>
</feature>
<dbReference type="InterPro" id="IPR036910">
    <property type="entry name" value="HMG_box_dom_sf"/>
</dbReference>
<dbReference type="OrthoDB" id="6247875at2759"/>
<dbReference type="InterPro" id="IPR051356">
    <property type="entry name" value="SOX/SOX-like_TF"/>
</dbReference>
<keyword evidence="1 3" id="KW-0238">DNA-binding</keyword>
<feature type="compositionally biased region" description="Polar residues" evidence="4">
    <location>
        <begin position="215"/>
        <end position="224"/>
    </location>
</feature>
<reference evidence="6 7" key="1">
    <citation type="submission" date="2018-06" db="EMBL/GenBank/DDBJ databases">
        <title>A transcriptomic atlas of mushroom development highlights an independent origin of complex multicellularity.</title>
        <authorList>
            <consortium name="DOE Joint Genome Institute"/>
            <person name="Krizsan K."/>
            <person name="Almasi E."/>
            <person name="Merenyi Z."/>
            <person name="Sahu N."/>
            <person name="Viragh M."/>
            <person name="Koszo T."/>
            <person name="Mondo S."/>
            <person name="Kiss B."/>
            <person name="Balint B."/>
            <person name="Kues U."/>
            <person name="Barry K."/>
            <person name="Hegedus J.C."/>
            <person name="Henrissat B."/>
            <person name="Johnson J."/>
            <person name="Lipzen A."/>
            <person name="Ohm R."/>
            <person name="Nagy I."/>
            <person name="Pangilinan J."/>
            <person name="Yan J."/>
            <person name="Xiong Y."/>
            <person name="Grigoriev I.V."/>
            <person name="Hibbett D.S."/>
            <person name="Nagy L.G."/>
        </authorList>
    </citation>
    <scope>NUCLEOTIDE SEQUENCE [LARGE SCALE GENOMIC DNA]</scope>
    <source>
        <strain evidence="6 7">SZMC22713</strain>
    </source>
</reference>
<dbReference type="Gene3D" id="1.10.30.10">
    <property type="entry name" value="High mobility group box domain"/>
    <property type="match status" value="1"/>
</dbReference>
<dbReference type="PROSITE" id="PS50118">
    <property type="entry name" value="HMG_BOX_2"/>
    <property type="match status" value="1"/>
</dbReference>
<protein>
    <recommendedName>
        <fullName evidence="5">HMG box domain-containing protein</fullName>
    </recommendedName>
</protein>
<evidence type="ECO:0000313" key="6">
    <source>
        <dbReference type="EMBL" id="TDL25393.1"/>
    </source>
</evidence>
<name>A0A4Y7QCJ1_9AGAM</name>
<dbReference type="SMART" id="SM00398">
    <property type="entry name" value="HMG"/>
    <property type="match status" value="1"/>
</dbReference>
<feature type="compositionally biased region" description="Basic and acidic residues" evidence="4">
    <location>
        <begin position="137"/>
        <end position="146"/>
    </location>
</feature>
<sequence>MMYTFATTMTPTAYGSPTGAIEIMPDSAFDDVTLSTPPDSPLLSPVRPSHGRRRDASYIPRPPNAFILFRSSFVKAQHIPGKIEGNHSTLSKIVGMYWKNLPPQEREVWERKALAAQAEHRRRYPDWRFRPANGIAKVKDGPVDSRRRNRGQGRGESEEELRIREKRCAKIVDLLGEGKAGPELAAAVEAYDRSREPAESEPQRRSRDPSPRPSVNHSESTMQVVKQEAEHREADMTFKVPLAAVSKRSSSAPAAPGRLPMLGLASLESTKGLLAPLDSPFTAYIRPPVKALLAPEEDVEETRGNNVQLVAAQMSDASDRLTCTDEPSVPIDHNKTPELLEDVPEITPIVDNTGFMFNTHALDDTIPAGGYTYCDPGQHFVHGPFDTPRLGVDTAIHSRKHTLFDDSLPFLSSYSSLKGWAGGASSSRSSPQSASAKLSNTNNADTSSIMEAAFEAASTFSPEDNAFETEGQSPMTPASATEEQYLHDYSRGKRLMNILDLEAADTANPNPAFTHSGHRGEIDFLEYI</sequence>
<dbReference type="PANTHER" id="PTHR45789:SF2">
    <property type="entry name" value="FI18025P1"/>
    <property type="match status" value="1"/>
</dbReference>
<gene>
    <name evidence="6" type="ORF">BD410DRAFT_744153</name>
</gene>
<dbReference type="VEuPathDB" id="FungiDB:BD410DRAFT_744153"/>
<dbReference type="GO" id="GO:0000981">
    <property type="term" value="F:DNA-binding transcription factor activity, RNA polymerase II-specific"/>
    <property type="evidence" value="ECO:0007669"/>
    <property type="project" value="TreeGrafter"/>
</dbReference>
<organism evidence="6 7">
    <name type="scientific">Rickenella mellea</name>
    <dbReference type="NCBI Taxonomy" id="50990"/>
    <lineage>
        <taxon>Eukaryota</taxon>
        <taxon>Fungi</taxon>
        <taxon>Dikarya</taxon>
        <taxon>Basidiomycota</taxon>
        <taxon>Agaricomycotina</taxon>
        <taxon>Agaricomycetes</taxon>
        <taxon>Hymenochaetales</taxon>
        <taxon>Rickenellaceae</taxon>
        <taxon>Rickenella</taxon>
    </lineage>
</organism>
<feature type="region of interest" description="Disordered" evidence="4">
    <location>
        <begin position="135"/>
        <end position="161"/>
    </location>
</feature>